<dbReference type="AlphaFoldDB" id="A0A9N9HHG3"/>
<proteinExistence type="predicted"/>
<comment type="caution">
    <text evidence="2">The sequence shown here is derived from an EMBL/GenBank/DDBJ whole genome shotgun (WGS) entry which is preliminary data.</text>
</comment>
<name>A0A9N9HHG3_FUNMO</name>
<protein>
    <submittedName>
        <fullName evidence="2">12070_t:CDS:1</fullName>
    </submittedName>
</protein>
<reference evidence="2" key="1">
    <citation type="submission" date="2021-06" db="EMBL/GenBank/DDBJ databases">
        <authorList>
            <person name="Kallberg Y."/>
            <person name="Tangrot J."/>
            <person name="Rosling A."/>
        </authorList>
    </citation>
    <scope>NUCLEOTIDE SEQUENCE</scope>
    <source>
        <strain evidence="2">87-6 pot B 2015</strain>
    </source>
</reference>
<evidence type="ECO:0000313" key="3">
    <source>
        <dbReference type="Proteomes" id="UP000789375"/>
    </source>
</evidence>
<evidence type="ECO:0000313" key="2">
    <source>
        <dbReference type="EMBL" id="CAG8674283.1"/>
    </source>
</evidence>
<keyword evidence="3" id="KW-1185">Reference proteome</keyword>
<dbReference type="Proteomes" id="UP000789375">
    <property type="component" value="Unassembled WGS sequence"/>
</dbReference>
<accession>A0A9N9HHG3</accession>
<evidence type="ECO:0000256" key="1">
    <source>
        <dbReference type="SAM" id="MobiDB-lite"/>
    </source>
</evidence>
<feature type="non-terminal residue" evidence="2">
    <location>
        <position position="1"/>
    </location>
</feature>
<feature type="region of interest" description="Disordered" evidence="1">
    <location>
        <begin position="1"/>
        <end position="32"/>
    </location>
</feature>
<sequence>TDFKYEKTPNIPNQPLDEDNQNQLSDKDTQNQLSYEERRILIDVDEEHQRSKSSTYGEIRDILLQSDYSLYKKALRQRKTVKSGDEYELANDDNYYDDMLE</sequence>
<organism evidence="2 3">
    <name type="scientific">Funneliformis mosseae</name>
    <name type="common">Endomycorrhizal fungus</name>
    <name type="synonym">Glomus mosseae</name>
    <dbReference type="NCBI Taxonomy" id="27381"/>
    <lineage>
        <taxon>Eukaryota</taxon>
        <taxon>Fungi</taxon>
        <taxon>Fungi incertae sedis</taxon>
        <taxon>Mucoromycota</taxon>
        <taxon>Glomeromycotina</taxon>
        <taxon>Glomeromycetes</taxon>
        <taxon>Glomerales</taxon>
        <taxon>Glomeraceae</taxon>
        <taxon>Funneliformis</taxon>
    </lineage>
</organism>
<dbReference type="EMBL" id="CAJVPP010006125">
    <property type="protein sequence ID" value="CAG8674283.1"/>
    <property type="molecule type" value="Genomic_DNA"/>
</dbReference>
<gene>
    <name evidence="2" type="ORF">FMOSSE_LOCUS12566</name>
</gene>